<dbReference type="GO" id="GO:0004842">
    <property type="term" value="F:ubiquitin-protein transferase activity"/>
    <property type="evidence" value="ECO:0007669"/>
    <property type="project" value="InterPro"/>
</dbReference>
<feature type="compositionally biased region" description="Low complexity" evidence="3">
    <location>
        <begin position="120"/>
        <end position="131"/>
    </location>
</feature>
<comment type="caution">
    <text evidence="2">Lacks conserved residue(s) required for the propagation of feature annotation.</text>
</comment>
<dbReference type="InterPro" id="IPR000569">
    <property type="entry name" value="HECT_dom"/>
</dbReference>
<proteinExistence type="predicted"/>
<keyword evidence="5" id="KW-1185">Reference proteome</keyword>
<dbReference type="Gene3D" id="1.10.8.10">
    <property type="entry name" value="DNA helicase RuvA subunit, C-terminal domain"/>
    <property type="match status" value="1"/>
</dbReference>
<dbReference type="PROSITE" id="PS50237">
    <property type="entry name" value="HECT"/>
    <property type="match status" value="1"/>
</dbReference>
<sequence length="415" mass="45033">MKGKENIKHGSNFPTLGPIYLYALGKQWTERLQIKRYLNLEPLEPTEIPKVKDIGPVQKCINCQQEFPLHLFRQHMVNCPGGSSRSSGGQNDVSSGESSGGESHAPSVQLITLDEGGQSGASTSGAAGQSSDVRSGGLNTVSLEVLKEMFPHIPEADLKDAFQNNFFDVDSTIEELLENAAGGETEIKITGGSMEEILRAITPSVANAPQRISISRDHLLTDSISFFKRREFDNNSLVRVVFEGEPAVDGGGPKREYFSLLLQSLVAPSSPIRLFEGRGSFILPMHNMDAIRAGMFKVAGRMITTSVINGGPGFPYVPPVLYNYLISPTGEMDKALTEIKKEDVVDLGILEAIQKLSLCTIDHADADNIEQISSEVQNALIDSGYTKVLNMSNKLEAITALCVHSVILSRKAAID</sequence>
<dbReference type="OrthoDB" id="5987293at2759"/>
<feature type="region of interest" description="Disordered" evidence="3">
    <location>
        <begin position="81"/>
        <end position="106"/>
    </location>
</feature>
<protein>
    <submittedName>
        <fullName evidence="4">G2 M phase-specific E3 ubiquitin- ligase</fullName>
    </submittedName>
</protein>
<feature type="compositionally biased region" description="Polar residues" evidence="3">
    <location>
        <begin position="81"/>
        <end position="93"/>
    </location>
</feature>
<dbReference type="GO" id="GO:0016874">
    <property type="term" value="F:ligase activity"/>
    <property type="evidence" value="ECO:0007669"/>
    <property type="project" value="UniProtKB-KW"/>
</dbReference>
<accession>A0A7D9DXV5</accession>
<dbReference type="InterPro" id="IPR035983">
    <property type="entry name" value="Hect_E3_ubiquitin_ligase"/>
</dbReference>
<evidence type="ECO:0000256" key="2">
    <source>
        <dbReference type="PROSITE-ProRule" id="PRU00104"/>
    </source>
</evidence>
<dbReference type="Gene3D" id="3.90.1750.10">
    <property type="entry name" value="Hect, E3 ligase catalytic domains"/>
    <property type="match status" value="1"/>
</dbReference>
<name>A0A7D9DXV5_PARCT</name>
<keyword evidence="4" id="KW-0436">Ligase</keyword>
<dbReference type="AlphaFoldDB" id="A0A7D9DXV5"/>
<feature type="compositionally biased region" description="Low complexity" evidence="3">
    <location>
        <begin position="94"/>
        <end position="103"/>
    </location>
</feature>
<feature type="region of interest" description="Disordered" evidence="3">
    <location>
        <begin position="115"/>
        <end position="134"/>
    </location>
</feature>
<dbReference type="InterPro" id="IPR003892">
    <property type="entry name" value="CUE"/>
</dbReference>
<organism evidence="4 5">
    <name type="scientific">Paramuricea clavata</name>
    <name type="common">Red gorgonian</name>
    <name type="synonym">Violescent sea-whip</name>
    <dbReference type="NCBI Taxonomy" id="317549"/>
    <lineage>
        <taxon>Eukaryota</taxon>
        <taxon>Metazoa</taxon>
        <taxon>Cnidaria</taxon>
        <taxon>Anthozoa</taxon>
        <taxon>Octocorallia</taxon>
        <taxon>Malacalcyonacea</taxon>
        <taxon>Plexauridae</taxon>
        <taxon>Paramuricea</taxon>
    </lineage>
</organism>
<evidence type="ECO:0000256" key="3">
    <source>
        <dbReference type="SAM" id="MobiDB-lite"/>
    </source>
</evidence>
<evidence type="ECO:0000313" key="5">
    <source>
        <dbReference type="Proteomes" id="UP001152795"/>
    </source>
</evidence>
<dbReference type="Proteomes" id="UP001152795">
    <property type="component" value="Unassembled WGS sequence"/>
</dbReference>
<dbReference type="SUPFAM" id="SSF56204">
    <property type="entry name" value="Hect, E3 ligase catalytic domain"/>
    <property type="match status" value="1"/>
</dbReference>
<dbReference type="Pfam" id="PF02845">
    <property type="entry name" value="CUE"/>
    <property type="match status" value="1"/>
</dbReference>
<evidence type="ECO:0000313" key="4">
    <source>
        <dbReference type="EMBL" id="CAB3996593.1"/>
    </source>
</evidence>
<comment type="caution">
    <text evidence="4">The sequence shown here is derived from an EMBL/GenBank/DDBJ whole genome shotgun (WGS) entry which is preliminary data.</text>
</comment>
<dbReference type="GO" id="GO:0043130">
    <property type="term" value="F:ubiquitin binding"/>
    <property type="evidence" value="ECO:0007669"/>
    <property type="project" value="InterPro"/>
</dbReference>
<evidence type="ECO:0000256" key="1">
    <source>
        <dbReference type="ARBA" id="ARBA00022786"/>
    </source>
</evidence>
<dbReference type="PROSITE" id="PS51140">
    <property type="entry name" value="CUE"/>
    <property type="match status" value="1"/>
</dbReference>
<dbReference type="EMBL" id="CACRXK020002902">
    <property type="protein sequence ID" value="CAB3996593.1"/>
    <property type="molecule type" value="Genomic_DNA"/>
</dbReference>
<reference evidence="4" key="1">
    <citation type="submission" date="2020-04" db="EMBL/GenBank/DDBJ databases">
        <authorList>
            <person name="Alioto T."/>
            <person name="Alioto T."/>
            <person name="Gomez Garrido J."/>
        </authorList>
    </citation>
    <scope>NUCLEOTIDE SEQUENCE</scope>
    <source>
        <strain evidence="4">A484AB</strain>
    </source>
</reference>
<gene>
    <name evidence="4" type="ORF">PACLA_8A042065</name>
</gene>
<dbReference type="CDD" id="cd14279">
    <property type="entry name" value="CUE"/>
    <property type="match status" value="1"/>
</dbReference>
<keyword evidence="1 2" id="KW-0833">Ubl conjugation pathway</keyword>